<dbReference type="PROSITE" id="PS51419">
    <property type="entry name" value="RAB"/>
    <property type="match status" value="1"/>
</dbReference>
<dbReference type="GO" id="GO:0003924">
    <property type="term" value="F:GTPase activity"/>
    <property type="evidence" value="ECO:0007669"/>
    <property type="project" value="InterPro"/>
</dbReference>
<dbReference type="Gene3D" id="3.40.50.300">
    <property type="entry name" value="P-loop containing nucleotide triphosphate hydrolases"/>
    <property type="match status" value="1"/>
</dbReference>
<dbReference type="PANTHER" id="PTHR47977">
    <property type="entry name" value="RAS-RELATED PROTEIN RAB"/>
    <property type="match status" value="1"/>
</dbReference>
<gene>
    <name evidence="3" type="ORF">J1N51_11130</name>
</gene>
<sequence>MIQKKICLLGASSVGKTSLIRQFVDGIFSDRYLTTIGVKVDKKLVEIDGQKVQFILWDIEGNDRYNLFQERYLRGAAAYIIVVDQTRMSSLLDGMSIQALASKTVDCPSVLAINKSDLTSNLQLSEADLESHKSQFDFCINTSAKTGDNVEKMFSDLAKHFLGAK</sequence>
<dbReference type="SMART" id="SM00175">
    <property type="entry name" value="RAB"/>
    <property type="match status" value="1"/>
</dbReference>
<dbReference type="InterPro" id="IPR050227">
    <property type="entry name" value="Rab"/>
</dbReference>
<dbReference type="RefSeq" id="WP_208831341.1">
    <property type="nucleotide sequence ID" value="NZ_CP072110.1"/>
</dbReference>
<dbReference type="AlphaFoldDB" id="A0A975HJJ2"/>
<dbReference type="InterPro" id="IPR027417">
    <property type="entry name" value="P-loop_NTPase"/>
</dbReference>
<dbReference type="GO" id="GO:0005525">
    <property type="term" value="F:GTP binding"/>
    <property type="evidence" value="ECO:0007669"/>
    <property type="project" value="UniProtKB-KW"/>
</dbReference>
<organism evidence="3 4">
    <name type="scientific">Psychrosphaera ytuae</name>
    <dbReference type="NCBI Taxonomy" id="2820710"/>
    <lineage>
        <taxon>Bacteria</taxon>
        <taxon>Pseudomonadati</taxon>
        <taxon>Pseudomonadota</taxon>
        <taxon>Gammaproteobacteria</taxon>
        <taxon>Alteromonadales</taxon>
        <taxon>Pseudoalteromonadaceae</taxon>
        <taxon>Psychrosphaera</taxon>
    </lineage>
</organism>
<dbReference type="CDD" id="cd00154">
    <property type="entry name" value="Rab"/>
    <property type="match status" value="1"/>
</dbReference>
<dbReference type="InterPro" id="IPR001806">
    <property type="entry name" value="Small_GTPase"/>
</dbReference>
<keyword evidence="4" id="KW-1185">Reference proteome</keyword>
<protein>
    <submittedName>
        <fullName evidence="3">GTP-binding protein</fullName>
    </submittedName>
</protein>
<name>A0A975HJJ2_9GAMM</name>
<dbReference type="InterPro" id="IPR005225">
    <property type="entry name" value="Small_GTP-bd"/>
</dbReference>
<dbReference type="NCBIfam" id="TIGR00231">
    <property type="entry name" value="small_GTP"/>
    <property type="match status" value="1"/>
</dbReference>
<reference evidence="3" key="1">
    <citation type="submission" date="2021-03" db="EMBL/GenBank/DDBJ databases">
        <title>Description of Psychrosphaera ytuae sp. nov. isolated from deep sea sediment of South China Sea.</title>
        <authorList>
            <person name="Zhang J."/>
            <person name="Xu X.-D."/>
        </authorList>
    </citation>
    <scope>NUCLEOTIDE SEQUENCE</scope>
    <source>
        <strain evidence="3">MTZ26</strain>
    </source>
</reference>
<evidence type="ECO:0000256" key="2">
    <source>
        <dbReference type="ARBA" id="ARBA00023134"/>
    </source>
</evidence>
<proteinExistence type="predicted"/>
<dbReference type="SUPFAM" id="SSF52540">
    <property type="entry name" value="P-loop containing nucleoside triphosphate hydrolases"/>
    <property type="match status" value="1"/>
</dbReference>
<keyword evidence="2" id="KW-0342">GTP-binding</keyword>
<evidence type="ECO:0000313" key="4">
    <source>
        <dbReference type="Proteomes" id="UP000682739"/>
    </source>
</evidence>
<evidence type="ECO:0000313" key="3">
    <source>
        <dbReference type="EMBL" id="QTH63284.1"/>
    </source>
</evidence>
<dbReference type="KEGG" id="psym:J1N51_11130"/>
<dbReference type="PRINTS" id="PR00449">
    <property type="entry name" value="RASTRNSFRMNG"/>
</dbReference>
<keyword evidence="1" id="KW-0547">Nucleotide-binding</keyword>
<dbReference type="EMBL" id="CP072110">
    <property type="protein sequence ID" value="QTH63284.1"/>
    <property type="molecule type" value="Genomic_DNA"/>
</dbReference>
<dbReference type="FunFam" id="3.40.50.300:FF:001447">
    <property type="entry name" value="Ras-related protein Rab-1B"/>
    <property type="match status" value="1"/>
</dbReference>
<dbReference type="Proteomes" id="UP000682739">
    <property type="component" value="Chromosome"/>
</dbReference>
<dbReference type="SMART" id="SM00173">
    <property type="entry name" value="RAS"/>
    <property type="match status" value="1"/>
</dbReference>
<evidence type="ECO:0000256" key="1">
    <source>
        <dbReference type="ARBA" id="ARBA00022741"/>
    </source>
</evidence>
<accession>A0A975HJJ2</accession>
<dbReference type="Pfam" id="PF00071">
    <property type="entry name" value="Ras"/>
    <property type="match status" value="1"/>
</dbReference>